<keyword evidence="1" id="KW-0732">Signal</keyword>
<dbReference type="AlphaFoldDB" id="A0A131YSA4"/>
<evidence type="ECO:0000256" key="1">
    <source>
        <dbReference type="SAM" id="SignalP"/>
    </source>
</evidence>
<reference evidence="2" key="1">
    <citation type="journal article" date="2016" name="Ticks Tick Borne Dis.">
        <title>De novo assembly and annotation of the salivary gland transcriptome of Rhipicephalus appendiculatus male and female ticks during blood feeding.</title>
        <authorList>
            <person name="de Castro M.H."/>
            <person name="de Klerk D."/>
            <person name="Pienaar R."/>
            <person name="Latif A.A."/>
            <person name="Rees D.J."/>
            <person name="Mans B.J."/>
        </authorList>
    </citation>
    <scope>NUCLEOTIDE SEQUENCE</scope>
    <source>
        <tissue evidence="2">Salivary glands</tissue>
    </source>
</reference>
<name>A0A131YSA4_RHIAP</name>
<feature type="chain" id="PRO_5007285839" evidence="1">
    <location>
        <begin position="22"/>
        <end position="184"/>
    </location>
</feature>
<dbReference type="EMBL" id="GEDV01006418">
    <property type="protein sequence ID" value="JAP82139.1"/>
    <property type="molecule type" value="Transcribed_RNA"/>
</dbReference>
<feature type="signal peptide" evidence="1">
    <location>
        <begin position="1"/>
        <end position="21"/>
    </location>
</feature>
<evidence type="ECO:0000313" key="2">
    <source>
        <dbReference type="EMBL" id="JAP82139.1"/>
    </source>
</evidence>
<proteinExistence type="predicted"/>
<accession>A0A131YSA4</accession>
<organism evidence="2">
    <name type="scientific">Rhipicephalus appendiculatus</name>
    <name type="common">Brown ear tick</name>
    <dbReference type="NCBI Taxonomy" id="34631"/>
    <lineage>
        <taxon>Eukaryota</taxon>
        <taxon>Metazoa</taxon>
        <taxon>Ecdysozoa</taxon>
        <taxon>Arthropoda</taxon>
        <taxon>Chelicerata</taxon>
        <taxon>Arachnida</taxon>
        <taxon>Acari</taxon>
        <taxon>Parasitiformes</taxon>
        <taxon>Ixodida</taxon>
        <taxon>Ixodoidea</taxon>
        <taxon>Ixodidae</taxon>
        <taxon>Rhipicephalinae</taxon>
        <taxon>Rhipicephalus</taxon>
        <taxon>Rhipicephalus</taxon>
    </lineage>
</organism>
<sequence length="184" mass="21011">MFLPVIAALVVCALLAAPAKSNEQDSEIYRFDQFMNTDEDIWVLNTTQSAPKNCKKDKKHNITESRIVFLRSHQDGNKIVNATLLGDFYQDIEKKIFYDTIHISGDESGVYAEQLYYSSKDSVCGLVQVFAGSGNNGKYDLWRELRVRGRPNYHNLDEECKSQYKAYVEAIEKTSTSPYRANCQ</sequence>
<protein>
    <submittedName>
        <fullName evidence="2">Lipocalin</fullName>
    </submittedName>
</protein>